<keyword evidence="1" id="KW-0808">Transferase</keyword>
<sequence>MSADTLLNLPHNHGARSLKLPWYQPSLERKLNERVRKVLEEYSGLAPDEVEPHIYNIREQAWSIFPWPCIGEFWFLELGLSRHPSYPLILSQLKTPDPNHTLLDLGTCLGQDLRELAHAGVPISSLYGADLISGFEQAGHSLFRDADRFEKDRFITGDVMTDDEGDGLVETRGTWGLVHIAMFLHIWSLEDQERACENILKLLRPEAGAM</sequence>
<reference evidence="1 2" key="1">
    <citation type="submission" date="2018-05" db="EMBL/GenBank/DDBJ databases">
        <title>Genome sequencing and assembly of the regulated plant pathogen Lachnellula willkommii and related sister species for the development of diagnostic species identification markers.</title>
        <authorList>
            <person name="Giroux E."/>
            <person name="Bilodeau G."/>
        </authorList>
    </citation>
    <scope>NUCLEOTIDE SEQUENCE [LARGE SCALE GENOMIC DNA]</scope>
    <source>
        <strain evidence="1 2">CBS 268.59</strain>
    </source>
</reference>
<accession>A0A8T9CP08</accession>
<dbReference type="SUPFAM" id="SSF53335">
    <property type="entry name" value="S-adenosyl-L-methionine-dependent methyltransferases"/>
    <property type="match status" value="1"/>
</dbReference>
<dbReference type="InterPro" id="IPR029063">
    <property type="entry name" value="SAM-dependent_MTases_sf"/>
</dbReference>
<keyword evidence="1" id="KW-0489">Methyltransferase</keyword>
<feature type="non-terminal residue" evidence="1">
    <location>
        <position position="1"/>
    </location>
</feature>
<gene>
    <name evidence="1" type="primary">ausD_2</name>
    <name evidence="1" type="ORF">LSUE1_G000371</name>
</gene>
<dbReference type="GO" id="GO:0032259">
    <property type="term" value="P:methylation"/>
    <property type="evidence" value="ECO:0007669"/>
    <property type="project" value="UniProtKB-KW"/>
</dbReference>
<name>A0A8T9CP08_9HELO</name>
<evidence type="ECO:0000313" key="1">
    <source>
        <dbReference type="EMBL" id="TVY85534.1"/>
    </source>
</evidence>
<dbReference type="OrthoDB" id="2094832at2759"/>
<dbReference type="Gene3D" id="3.40.50.150">
    <property type="entry name" value="Vaccinia Virus protein VP39"/>
    <property type="match status" value="1"/>
</dbReference>
<evidence type="ECO:0000313" key="2">
    <source>
        <dbReference type="Proteomes" id="UP000469558"/>
    </source>
</evidence>
<keyword evidence="2" id="KW-1185">Reference proteome</keyword>
<dbReference type="PANTHER" id="PTHR35897">
    <property type="entry name" value="METHYLTRANSFERASE AUSD"/>
    <property type="match status" value="1"/>
</dbReference>
<dbReference type="AlphaFoldDB" id="A0A8T9CP08"/>
<dbReference type="GO" id="GO:0008168">
    <property type="term" value="F:methyltransferase activity"/>
    <property type="evidence" value="ECO:0007669"/>
    <property type="project" value="UniProtKB-KW"/>
</dbReference>
<comment type="caution">
    <text evidence="1">The sequence shown here is derived from an EMBL/GenBank/DDBJ whole genome shotgun (WGS) entry which is preliminary data.</text>
</comment>
<dbReference type="InterPro" id="IPR051654">
    <property type="entry name" value="Meroterpenoid_MTases"/>
</dbReference>
<proteinExistence type="predicted"/>
<dbReference type="Proteomes" id="UP000469558">
    <property type="component" value="Unassembled WGS sequence"/>
</dbReference>
<dbReference type="EMBL" id="QGMK01000003">
    <property type="protein sequence ID" value="TVY85534.1"/>
    <property type="molecule type" value="Genomic_DNA"/>
</dbReference>
<protein>
    <submittedName>
        <fullName evidence="1">Methyltransferase ausD</fullName>
    </submittedName>
</protein>
<dbReference type="PANTHER" id="PTHR35897:SF2">
    <property type="entry name" value="METHYLTRANSFERASE DOMAIN-CONTAINING PROTEIN"/>
    <property type="match status" value="1"/>
</dbReference>
<organism evidence="1 2">
    <name type="scientific">Lachnellula suecica</name>
    <dbReference type="NCBI Taxonomy" id="602035"/>
    <lineage>
        <taxon>Eukaryota</taxon>
        <taxon>Fungi</taxon>
        <taxon>Dikarya</taxon>
        <taxon>Ascomycota</taxon>
        <taxon>Pezizomycotina</taxon>
        <taxon>Leotiomycetes</taxon>
        <taxon>Helotiales</taxon>
        <taxon>Lachnaceae</taxon>
        <taxon>Lachnellula</taxon>
    </lineage>
</organism>